<name>A0AAV9U9W0_9PEZI</name>
<feature type="repeat" description="WD" evidence="3">
    <location>
        <begin position="1111"/>
        <end position="1152"/>
    </location>
</feature>
<keyword evidence="4" id="KW-0175">Coiled coil</keyword>
<dbReference type="EMBL" id="JAVHNS010000013">
    <property type="protein sequence ID" value="KAK6337297.1"/>
    <property type="molecule type" value="Genomic_DNA"/>
</dbReference>
<dbReference type="SMART" id="SM00564">
    <property type="entry name" value="PQQ"/>
    <property type="match status" value="5"/>
</dbReference>
<feature type="region of interest" description="Disordered" evidence="5">
    <location>
        <begin position="1258"/>
        <end position="1280"/>
    </location>
</feature>
<dbReference type="InterPro" id="IPR027417">
    <property type="entry name" value="P-loop_NTPase"/>
</dbReference>
<dbReference type="Proteomes" id="UP001373714">
    <property type="component" value="Unassembled WGS sequence"/>
</dbReference>
<dbReference type="Gene3D" id="3.40.50.300">
    <property type="entry name" value="P-loop containing nucleotide triphosphate hydrolases"/>
    <property type="match status" value="1"/>
</dbReference>
<dbReference type="Gene3D" id="2.130.10.10">
    <property type="entry name" value="YVTN repeat-like/Quinoprotein amine dehydrogenase"/>
    <property type="match status" value="5"/>
</dbReference>
<dbReference type="Pfam" id="PF00400">
    <property type="entry name" value="WD40"/>
    <property type="match status" value="9"/>
</dbReference>
<keyword evidence="2" id="KW-0677">Repeat</keyword>
<feature type="repeat" description="WD" evidence="3">
    <location>
        <begin position="901"/>
        <end position="942"/>
    </location>
</feature>
<keyword evidence="1 3" id="KW-0853">WD repeat</keyword>
<dbReference type="PROSITE" id="PS50082">
    <property type="entry name" value="WD_REPEATS_2"/>
    <property type="match status" value="9"/>
</dbReference>
<dbReference type="SUPFAM" id="SSF52540">
    <property type="entry name" value="P-loop containing nucleoside triphosphate hydrolases"/>
    <property type="match status" value="1"/>
</dbReference>
<dbReference type="InterPro" id="IPR015943">
    <property type="entry name" value="WD40/YVTN_repeat-like_dom_sf"/>
</dbReference>
<feature type="coiled-coil region" evidence="4">
    <location>
        <begin position="27"/>
        <end position="87"/>
    </location>
</feature>
<dbReference type="InterPro" id="IPR001680">
    <property type="entry name" value="WD40_rpt"/>
</dbReference>
<evidence type="ECO:0000256" key="5">
    <source>
        <dbReference type="SAM" id="MobiDB-lite"/>
    </source>
</evidence>
<organism evidence="7 8">
    <name type="scientific">Orbilia blumenaviensis</name>
    <dbReference type="NCBI Taxonomy" id="1796055"/>
    <lineage>
        <taxon>Eukaryota</taxon>
        <taxon>Fungi</taxon>
        <taxon>Dikarya</taxon>
        <taxon>Ascomycota</taxon>
        <taxon>Pezizomycotina</taxon>
        <taxon>Orbiliomycetes</taxon>
        <taxon>Orbiliales</taxon>
        <taxon>Orbiliaceae</taxon>
        <taxon>Orbilia</taxon>
    </lineage>
</organism>
<feature type="repeat" description="WD" evidence="3">
    <location>
        <begin position="875"/>
        <end position="900"/>
    </location>
</feature>
<keyword evidence="8" id="KW-1185">Reference proteome</keyword>
<dbReference type="InterPro" id="IPR036322">
    <property type="entry name" value="WD40_repeat_dom_sf"/>
</dbReference>
<dbReference type="InterPro" id="IPR011044">
    <property type="entry name" value="Quino_amine_DH_bsu"/>
</dbReference>
<dbReference type="CDD" id="cd00200">
    <property type="entry name" value="WD40"/>
    <property type="match status" value="1"/>
</dbReference>
<feature type="repeat" description="WD" evidence="3">
    <location>
        <begin position="1027"/>
        <end position="1068"/>
    </location>
</feature>
<reference evidence="7 8" key="1">
    <citation type="submission" date="2019-10" db="EMBL/GenBank/DDBJ databases">
        <authorList>
            <person name="Palmer J.M."/>
        </authorList>
    </citation>
    <scope>NUCLEOTIDE SEQUENCE [LARGE SCALE GENOMIC DNA]</scope>
    <source>
        <strain evidence="7 8">TWF730</strain>
    </source>
</reference>
<evidence type="ECO:0000256" key="3">
    <source>
        <dbReference type="PROSITE-ProRule" id="PRU00221"/>
    </source>
</evidence>
<dbReference type="SUPFAM" id="SSF50978">
    <property type="entry name" value="WD40 repeat-like"/>
    <property type="match status" value="1"/>
</dbReference>
<feature type="repeat" description="WD" evidence="3">
    <location>
        <begin position="943"/>
        <end position="984"/>
    </location>
</feature>
<feature type="repeat" description="WD" evidence="3">
    <location>
        <begin position="818"/>
        <end position="859"/>
    </location>
</feature>
<protein>
    <recommendedName>
        <fullName evidence="6">Nephrocystin 3-like N-terminal domain-containing protein</fullName>
    </recommendedName>
</protein>
<feature type="domain" description="Nephrocystin 3-like N-terminal" evidence="6">
    <location>
        <begin position="201"/>
        <end position="358"/>
    </location>
</feature>
<dbReference type="InterPro" id="IPR056884">
    <property type="entry name" value="NPHP3-like_N"/>
</dbReference>
<dbReference type="InterPro" id="IPR050349">
    <property type="entry name" value="WD_LIS1/nudF_dynein_reg"/>
</dbReference>
<evidence type="ECO:0000259" key="6">
    <source>
        <dbReference type="Pfam" id="PF24883"/>
    </source>
</evidence>
<accession>A0AAV9U9W0</accession>
<dbReference type="PROSITE" id="PS50294">
    <property type="entry name" value="WD_REPEATS_REGION"/>
    <property type="match status" value="7"/>
</dbReference>
<feature type="repeat" description="WD" evidence="3">
    <location>
        <begin position="985"/>
        <end position="1026"/>
    </location>
</feature>
<proteinExistence type="predicted"/>
<comment type="caution">
    <text evidence="7">The sequence shown here is derived from an EMBL/GenBank/DDBJ whole genome shotgun (WGS) entry which is preliminary data.</text>
</comment>
<evidence type="ECO:0000256" key="4">
    <source>
        <dbReference type="SAM" id="Coils"/>
    </source>
</evidence>
<sequence>MEPLGATASIIAIIQAISACWGYYSSVKGAKDDIEGLQKEVESIKGLVKRVEEDLLSASKGPQLLTSKELEDALAGCDSELERLKKILTPKKQHRFSGVAAHAKWYFKGPDAVKIIQNLERWKQDIVLALNIDQTVQIGNANQKLDCANQGVDSANQKLDSVNQKLDFAGLPFAEGAAYGSFKDQHEPECLPNTRVKILNDIENWAEDPQGKCLFWLSGVAGTGKSTISRTVAGKLKKKRILGASFFFRRGEKDRESAGKFFTTLASQLAHRIDGIASSVQSAIDENPTIGTMNHHEQFTKLILNPLLELKDRSITIIIVIDALDECDREDDQSLIISLLGRLKEIRLVKVRVFLTSRPEIPLRLGFQDLPGETHQDVILHEIPGIQEDIALFLEIEFAKIRGGSQSLPAQWPGDDTIQHLAKMAVPLFIFAATVCKFIGDPDWGPNEQLEVILKYQSADWHITQLEKTYLPILHQFTKKTGTQGKQLATQFRQIVGTIVNLATPLSIPSISHLLSISEETVDRRLKPLHSVLDIPSDKNRHIPVRTFHLSFRDFLSDELLRTNPKFGEFWIDTTKAHQNIYEKCIALMSGEHDLKSGERDPKSGEYGLKRNICGLKSPGTLRSEVDNVIVRQSISQELQYACLYWVYHLEQSENPVCDGDDLVYQFLQTHLLHWLEALSLMGDINAAIHMVRKLGSAVDSEKGKEMSAFIYGIQRFVRQNRSVIDLAPLQVYSSAIIFTPQKSIVRLKFDLKSLAPYITQPPRVQDQWDALLQTLEGHTNGVACVAFSPNGTQLASASWDKTIGIWDLATGALLQRLRGHGGRVNSIAFCADSRALAPPSSDGTARVGGVTNGSGLRIEDEREGGVRGVVFSGGPVVASGSNDKTVRVWDVTTGSQLLVLRGHQSGVNAVVFSVDGKVLASGSWDGTVRIWDLIAGSELRVLEGHKGWVNSVGFSVDGRILASASSDKTIRVWDMTTKSKPRVLKGHKNEVEAVAFSVDSSILASGSVDGTVRIWDLIAGSELRVMKSHKGWVNGIGFSVDGRILASASSDKMIRVWEVATGSELRVLEGHTSGVLSVSFSANSQVLASGSGDNTIRIWDANNTSSREVLEGHTNYVETVLFSPDGKVVASAGGDGAVMLWDPASGAPLHRIQVSEKYSPSIGFYAGGKLLAANQYRGGRFVAVDVATGSSLWDRDGVKSFAFSADGTVLALLLRWDKTILAVDAATGDMLQTFTTKDEPDSVSFSDDCQHIRTDEETFPFQTNKPPAPPASSDTDPSQIKHDPITIEDEWLLWGAERLLWLPNNYRPSFNYCWNVYGNTICIGHYSGGVSFIAVENPSSHTSD</sequence>
<dbReference type="PROSITE" id="PS00678">
    <property type="entry name" value="WD_REPEATS_1"/>
    <property type="match status" value="7"/>
</dbReference>
<dbReference type="InterPro" id="IPR019775">
    <property type="entry name" value="WD40_repeat_CS"/>
</dbReference>
<feature type="repeat" description="WD" evidence="3">
    <location>
        <begin position="1069"/>
        <end position="1110"/>
    </location>
</feature>
<dbReference type="InterPro" id="IPR020472">
    <property type="entry name" value="WD40_PAC1"/>
</dbReference>
<dbReference type="PANTHER" id="PTHR44129">
    <property type="entry name" value="WD REPEAT-CONTAINING PROTEIN POP1"/>
    <property type="match status" value="1"/>
</dbReference>
<evidence type="ECO:0000313" key="7">
    <source>
        <dbReference type="EMBL" id="KAK6337297.1"/>
    </source>
</evidence>
<dbReference type="Pfam" id="PF24883">
    <property type="entry name" value="NPHP3_N"/>
    <property type="match status" value="1"/>
</dbReference>
<dbReference type="PRINTS" id="PR00320">
    <property type="entry name" value="GPROTEINBRPT"/>
</dbReference>
<gene>
    <name evidence="7" type="ORF">TWF730_002703</name>
</gene>
<dbReference type="SUPFAM" id="SSF50969">
    <property type="entry name" value="YVTN repeat-like/Quinoprotein amine dehydrogenase"/>
    <property type="match status" value="1"/>
</dbReference>
<evidence type="ECO:0000256" key="1">
    <source>
        <dbReference type="ARBA" id="ARBA00022574"/>
    </source>
</evidence>
<dbReference type="SMART" id="SM00320">
    <property type="entry name" value="WD40"/>
    <property type="match status" value="8"/>
</dbReference>
<evidence type="ECO:0000256" key="2">
    <source>
        <dbReference type="ARBA" id="ARBA00022737"/>
    </source>
</evidence>
<feature type="repeat" description="WD" evidence="3">
    <location>
        <begin position="776"/>
        <end position="817"/>
    </location>
</feature>
<evidence type="ECO:0000313" key="8">
    <source>
        <dbReference type="Proteomes" id="UP001373714"/>
    </source>
</evidence>
<dbReference type="InterPro" id="IPR018391">
    <property type="entry name" value="PQQ_b-propeller_rpt"/>
</dbReference>